<proteinExistence type="predicted"/>
<keyword evidence="3" id="KW-1185">Reference proteome</keyword>
<dbReference type="Proteomes" id="UP000054630">
    <property type="component" value="Unassembled WGS sequence"/>
</dbReference>
<gene>
    <name evidence="2" type="ORF">T07_6541</name>
</gene>
<dbReference type="EMBL" id="JYDL01001918">
    <property type="protein sequence ID" value="KRX11562.1"/>
    <property type="molecule type" value="Genomic_DNA"/>
</dbReference>
<name>A0A0V0RBB7_9BILA</name>
<feature type="non-terminal residue" evidence="2">
    <location>
        <position position="83"/>
    </location>
</feature>
<feature type="compositionally biased region" description="Basic and acidic residues" evidence="1">
    <location>
        <begin position="8"/>
        <end position="22"/>
    </location>
</feature>
<evidence type="ECO:0000256" key="1">
    <source>
        <dbReference type="SAM" id="MobiDB-lite"/>
    </source>
</evidence>
<organism evidence="2 3">
    <name type="scientific">Trichinella nelsoni</name>
    <dbReference type="NCBI Taxonomy" id="6336"/>
    <lineage>
        <taxon>Eukaryota</taxon>
        <taxon>Metazoa</taxon>
        <taxon>Ecdysozoa</taxon>
        <taxon>Nematoda</taxon>
        <taxon>Enoplea</taxon>
        <taxon>Dorylaimia</taxon>
        <taxon>Trichinellida</taxon>
        <taxon>Trichinellidae</taxon>
        <taxon>Trichinella</taxon>
    </lineage>
</organism>
<dbReference type="OrthoDB" id="5934693at2759"/>
<reference evidence="2 3" key="1">
    <citation type="submission" date="2015-01" db="EMBL/GenBank/DDBJ databases">
        <title>Evolution of Trichinella species and genotypes.</title>
        <authorList>
            <person name="Korhonen P.K."/>
            <person name="Edoardo P."/>
            <person name="Giuseppe L.R."/>
            <person name="Gasser R.B."/>
        </authorList>
    </citation>
    <scope>NUCLEOTIDE SEQUENCE [LARGE SCALE GENOMIC DNA]</scope>
    <source>
        <strain evidence="2">ISS37</strain>
    </source>
</reference>
<evidence type="ECO:0000313" key="3">
    <source>
        <dbReference type="Proteomes" id="UP000054630"/>
    </source>
</evidence>
<feature type="region of interest" description="Disordered" evidence="1">
    <location>
        <begin position="1"/>
        <end position="83"/>
    </location>
</feature>
<protein>
    <submittedName>
        <fullName evidence="2">Uncharacterized protein</fullName>
    </submittedName>
</protein>
<sequence length="83" mass="8775">MVTRGRKKMLEASVREVGHHGGESASNMVVDVVKTKKITGTARRNRRAPSGDEQRETSGPCGAECGQADSCSGNAVTDRSEAN</sequence>
<comment type="caution">
    <text evidence="2">The sequence shown here is derived from an EMBL/GenBank/DDBJ whole genome shotgun (WGS) entry which is preliminary data.</text>
</comment>
<dbReference type="AlphaFoldDB" id="A0A0V0RBB7"/>
<accession>A0A0V0RBB7</accession>
<evidence type="ECO:0000313" key="2">
    <source>
        <dbReference type="EMBL" id="KRX11562.1"/>
    </source>
</evidence>